<feature type="transmembrane region" description="Helical" evidence="2">
    <location>
        <begin position="13"/>
        <end position="32"/>
    </location>
</feature>
<keyword evidence="2" id="KW-1133">Transmembrane helix</keyword>
<comment type="caution">
    <text evidence="3">The sequence shown here is derived from an EMBL/GenBank/DDBJ whole genome shotgun (WGS) entry which is preliminary data.</text>
</comment>
<feature type="region of interest" description="Disordered" evidence="1">
    <location>
        <begin position="41"/>
        <end position="64"/>
    </location>
</feature>
<reference evidence="3 4" key="1">
    <citation type="journal article" date="2015" name="Genome Biol. Evol.">
        <title>Comparative Genomics of a Bacterivorous Green Alga Reveals Evolutionary Causalities and Consequences of Phago-Mixotrophic Mode of Nutrition.</title>
        <authorList>
            <person name="Burns J.A."/>
            <person name="Paasch A."/>
            <person name="Narechania A."/>
            <person name="Kim E."/>
        </authorList>
    </citation>
    <scope>NUCLEOTIDE SEQUENCE [LARGE SCALE GENOMIC DNA]</scope>
    <source>
        <strain evidence="3 4">PLY_AMNH</strain>
    </source>
</reference>
<dbReference type="EMBL" id="LGRX02019204">
    <property type="protein sequence ID" value="KAK3258871.1"/>
    <property type="molecule type" value="Genomic_DNA"/>
</dbReference>
<dbReference type="AlphaFoldDB" id="A0AAE0KS67"/>
<evidence type="ECO:0000256" key="2">
    <source>
        <dbReference type="SAM" id="Phobius"/>
    </source>
</evidence>
<gene>
    <name evidence="3" type="ORF">CYMTET_32105</name>
</gene>
<keyword evidence="4" id="KW-1185">Reference proteome</keyword>
<protein>
    <submittedName>
        <fullName evidence="3">Uncharacterized protein</fullName>
    </submittedName>
</protein>
<sequence length="130" mass="14059">MLFKVFLPEALDGLAGMILLTLSFALTLVAVVTHRRRTTSAETPVDLQNTVDGDQNGRHNPTSNAAPPLGLRFTLMAIVFAVFLFTSAVPLVRHLLSGQIADSQAPCKPREDLVGAYNNLGNYRSGHDLT</sequence>
<proteinExistence type="predicted"/>
<feature type="transmembrane region" description="Helical" evidence="2">
    <location>
        <begin position="73"/>
        <end position="92"/>
    </location>
</feature>
<name>A0AAE0KS67_9CHLO</name>
<evidence type="ECO:0000313" key="4">
    <source>
        <dbReference type="Proteomes" id="UP001190700"/>
    </source>
</evidence>
<accession>A0AAE0KS67</accession>
<keyword evidence="2" id="KW-0812">Transmembrane</keyword>
<dbReference type="Proteomes" id="UP001190700">
    <property type="component" value="Unassembled WGS sequence"/>
</dbReference>
<evidence type="ECO:0000256" key="1">
    <source>
        <dbReference type="SAM" id="MobiDB-lite"/>
    </source>
</evidence>
<organism evidence="3 4">
    <name type="scientific">Cymbomonas tetramitiformis</name>
    <dbReference type="NCBI Taxonomy" id="36881"/>
    <lineage>
        <taxon>Eukaryota</taxon>
        <taxon>Viridiplantae</taxon>
        <taxon>Chlorophyta</taxon>
        <taxon>Pyramimonadophyceae</taxon>
        <taxon>Pyramimonadales</taxon>
        <taxon>Pyramimonadaceae</taxon>
        <taxon>Cymbomonas</taxon>
    </lineage>
</organism>
<evidence type="ECO:0000313" key="3">
    <source>
        <dbReference type="EMBL" id="KAK3258871.1"/>
    </source>
</evidence>
<keyword evidence="2" id="KW-0472">Membrane</keyword>